<evidence type="ECO:0000256" key="1">
    <source>
        <dbReference type="ARBA" id="ARBA00022801"/>
    </source>
</evidence>
<dbReference type="GO" id="GO:0016020">
    <property type="term" value="C:membrane"/>
    <property type="evidence" value="ECO:0007669"/>
    <property type="project" value="TreeGrafter"/>
</dbReference>
<keyword evidence="4" id="KW-1185">Reference proteome</keyword>
<dbReference type="AlphaFoldDB" id="A0A316FGJ3"/>
<dbReference type="PANTHER" id="PTHR43798">
    <property type="entry name" value="MONOACYLGLYCEROL LIPASE"/>
    <property type="match status" value="1"/>
</dbReference>
<gene>
    <name evidence="3" type="ORF">BC793_1084</name>
</gene>
<proteinExistence type="predicted"/>
<dbReference type="RefSeq" id="WP_109594065.1">
    <property type="nucleotide sequence ID" value="NZ_BONA01000049.1"/>
</dbReference>
<dbReference type="Pfam" id="PF00561">
    <property type="entry name" value="Abhydrolase_1"/>
    <property type="match status" value="1"/>
</dbReference>
<dbReference type="GO" id="GO:0016787">
    <property type="term" value="F:hydrolase activity"/>
    <property type="evidence" value="ECO:0007669"/>
    <property type="project" value="UniProtKB-KW"/>
</dbReference>
<dbReference type="InterPro" id="IPR050266">
    <property type="entry name" value="AB_hydrolase_sf"/>
</dbReference>
<evidence type="ECO:0000313" key="4">
    <source>
        <dbReference type="Proteomes" id="UP000245697"/>
    </source>
</evidence>
<dbReference type="InterPro" id="IPR000639">
    <property type="entry name" value="Epox_hydrolase-like"/>
</dbReference>
<organism evidence="3 4">
    <name type="scientific">Actinoplanes xinjiangensis</name>
    <dbReference type="NCBI Taxonomy" id="512350"/>
    <lineage>
        <taxon>Bacteria</taxon>
        <taxon>Bacillati</taxon>
        <taxon>Actinomycetota</taxon>
        <taxon>Actinomycetes</taxon>
        <taxon>Micromonosporales</taxon>
        <taxon>Micromonosporaceae</taxon>
        <taxon>Actinoplanes</taxon>
    </lineage>
</organism>
<dbReference type="Proteomes" id="UP000245697">
    <property type="component" value="Unassembled WGS sequence"/>
</dbReference>
<name>A0A316FGJ3_9ACTN</name>
<dbReference type="PRINTS" id="PR00412">
    <property type="entry name" value="EPOXHYDRLASE"/>
</dbReference>
<dbReference type="SUPFAM" id="SSF53474">
    <property type="entry name" value="alpha/beta-Hydrolases"/>
    <property type="match status" value="1"/>
</dbReference>
<accession>A0A316FGJ3</accession>
<dbReference type="PRINTS" id="PR00111">
    <property type="entry name" value="ABHYDROLASE"/>
</dbReference>
<dbReference type="OrthoDB" id="9801162at2"/>
<dbReference type="Gene3D" id="3.40.50.1820">
    <property type="entry name" value="alpha/beta hydrolase"/>
    <property type="match status" value="1"/>
</dbReference>
<dbReference type="InterPro" id="IPR029058">
    <property type="entry name" value="AB_hydrolase_fold"/>
</dbReference>
<keyword evidence="1 3" id="KW-0378">Hydrolase</keyword>
<comment type="caution">
    <text evidence="3">The sequence shown here is derived from an EMBL/GenBank/DDBJ whole genome shotgun (WGS) entry which is preliminary data.</text>
</comment>
<dbReference type="EMBL" id="QGGR01000008">
    <property type="protein sequence ID" value="PWK46890.1"/>
    <property type="molecule type" value="Genomic_DNA"/>
</dbReference>
<evidence type="ECO:0000259" key="2">
    <source>
        <dbReference type="Pfam" id="PF00561"/>
    </source>
</evidence>
<feature type="domain" description="AB hydrolase-1" evidence="2">
    <location>
        <begin position="23"/>
        <end position="256"/>
    </location>
</feature>
<evidence type="ECO:0000313" key="3">
    <source>
        <dbReference type="EMBL" id="PWK46890.1"/>
    </source>
</evidence>
<protein>
    <submittedName>
        <fullName evidence="3">2-hydroxymuconate semialdehyde hydrolase</fullName>
    </submittedName>
</protein>
<reference evidence="3 4" key="1">
    <citation type="submission" date="2018-05" db="EMBL/GenBank/DDBJ databases">
        <title>Genomic Encyclopedia of Archaeal and Bacterial Type Strains, Phase II (KMG-II): from individual species to whole genera.</title>
        <authorList>
            <person name="Goeker M."/>
        </authorList>
    </citation>
    <scope>NUCLEOTIDE SEQUENCE [LARGE SCALE GENOMIC DNA]</scope>
    <source>
        <strain evidence="3 4">DSM 45184</strain>
    </source>
</reference>
<dbReference type="InterPro" id="IPR000073">
    <property type="entry name" value="AB_hydrolase_1"/>
</dbReference>
<sequence length="270" mass="27876">MTELRTVTVGGSPVHVLDSRGGPAVLMLHGSGPGTTGSGAWAATAEALGPSWRWVVPDQAGFGGTPVPPGSRGGLELWTGQAAGLMDALGVEQYAVIGHSMGGAVALALAAARPRQVTRVVAVSTMGTPGAPLSADLDAIWAAPADRHGARDMLSRLFFTPALVTDAAVDARAAAMREGAAAYASLFPPPRARWADDLTVPAPELAAVRAPVLLVHGAEDRVTPLATAALPLLRHLPDVRLHVLGRCGHVPAVEHPHEFRQLLSGFLSRD</sequence>
<dbReference type="PANTHER" id="PTHR43798:SF31">
    <property type="entry name" value="AB HYDROLASE SUPERFAMILY PROTEIN YCLE"/>
    <property type="match status" value="1"/>
</dbReference>